<evidence type="ECO:0000313" key="2">
    <source>
        <dbReference type="EMBL" id="SEH58829.1"/>
    </source>
</evidence>
<feature type="domain" description="N-acetyltransferase" evidence="1">
    <location>
        <begin position="2"/>
        <end position="165"/>
    </location>
</feature>
<dbReference type="PROSITE" id="PS51186">
    <property type="entry name" value="GNAT"/>
    <property type="match status" value="1"/>
</dbReference>
<gene>
    <name evidence="2" type="ORF">SAMN05216447_10686</name>
</gene>
<dbReference type="EMBL" id="FNWT01000006">
    <property type="protein sequence ID" value="SEH58829.1"/>
    <property type="molecule type" value="Genomic_DNA"/>
</dbReference>
<accession>A0A1H6JDP0</accession>
<sequence>MLSIRPAKRRDVSQIASLFDGAREFMRSTGNESQWPNCYPTEEDARIDTMRGCQFVCLDGDEIVGCLSLVPGPDTTYLKIEDGDWLNDMPYFVVHRIAAKYQGRGIGSFMMSWACQSADNVRTDTHEKNAPMRGLLESIGFKPCGTVFVEDGTPRIAYHYVRPGSKEKGGFLDWLPWRKSGLTR</sequence>
<dbReference type="InterPro" id="IPR000182">
    <property type="entry name" value="GNAT_dom"/>
</dbReference>
<dbReference type="InterPro" id="IPR016181">
    <property type="entry name" value="Acyl_CoA_acyltransferase"/>
</dbReference>
<proteinExistence type="predicted"/>
<reference evidence="2 3" key="1">
    <citation type="submission" date="2016-10" db="EMBL/GenBank/DDBJ databases">
        <authorList>
            <person name="Varghese N."/>
            <person name="Submissions S."/>
        </authorList>
    </citation>
    <scope>NUCLEOTIDE SEQUENCE [LARGE SCALE GENOMIC DNA]</scope>
    <source>
        <strain evidence="2 3">WCP15</strain>
    </source>
</reference>
<organism evidence="2 3">
    <name type="scientific">Parafannyhessea umbonata</name>
    <dbReference type="NCBI Taxonomy" id="604330"/>
    <lineage>
        <taxon>Bacteria</taxon>
        <taxon>Bacillati</taxon>
        <taxon>Actinomycetota</taxon>
        <taxon>Coriobacteriia</taxon>
        <taxon>Coriobacteriales</taxon>
        <taxon>Atopobiaceae</taxon>
        <taxon>Parafannyhessea</taxon>
    </lineage>
</organism>
<name>A0A1H6JDP0_9ACTN</name>
<dbReference type="Gene3D" id="3.40.630.30">
    <property type="match status" value="1"/>
</dbReference>
<dbReference type="Proteomes" id="UP000199135">
    <property type="component" value="Unassembled WGS sequence"/>
</dbReference>
<keyword evidence="3" id="KW-1185">Reference proteome</keyword>
<comment type="caution">
    <text evidence="2">The sequence shown here is derived from an EMBL/GenBank/DDBJ whole genome shotgun (WGS) entry which is preliminary data.</text>
</comment>
<evidence type="ECO:0000259" key="1">
    <source>
        <dbReference type="PROSITE" id="PS51186"/>
    </source>
</evidence>
<evidence type="ECO:0000313" key="3">
    <source>
        <dbReference type="Proteomes" id="UP000199135"/>
    </source>
</evidence>
<dbReference type="CDD" id="cd04301">
    <property type="entry name" value="NAT_SF"/>
    <property type="match status" value="1"/>
</dbReference>
<dbReference type="SUPFAM" id="SSF55729">
    <property type="entry name" value="Acyl-CoA N-acyltransferases (Nat)"/>
    <property type="match status" value="1"/>
</dbReference>
<protein>
    <submittedName>
        <fullName evidence="2">Acetyltransferase (GNAT) family protein</fullName>
    </submittedName>
</protein>
<dbReference type="Pfam" id="PF00583">
    <property type="entry name" value="Acetyltransf_1"/>
    <property type="match status" value="1"/>
</dbReference>